<reference evidence="2 3" key="1">
    <citation type="submission" date="2024-10" db="EMBL/GenBank/DDBJ databases">
        <authorList>
            <person name="Kim D."/>
        </authorList>
    </citation>
    <scope>NUCLEOTIDE SEQUENCE [LARGE SCALE GENOMIC DNA]</scope>
    <source>
        <strain evidence="2">BH-2024</strain>
    </source>
</reference>
<protein>
    <recommendedName>
        <fullName evidence="1">MATH domain-containing protein</fullName>
    </recommendedName>
</protein>
<dbReference type="Gene3D" id="2.60.210.10">
    <property type="entry name" value="Apoptosis, Tumor Necrosis Factor Receptor Associated Protein 2, Chain A"/>
    <property type="match status" value="1"/>
</dbReference>
<accession>A0ABD2KFD6</accession>
<keyword evidence="3" id="KW-1185">Reference proteome</keyword>
<sequence>MIILNLRSELELRLLGNIPIVSRMNDEAKNWTDNFSAVFTNSNKGWGFPSFITLAELMDPSNGFYDKDEDKVTLAIHFIVNPNQKTGRKFQSLLDPK</sequence>
<organism evidence="2 3">
    <name type="scientific">Heterodera trifolii</name>
    <dbReference type="NCBI Taxonomy" id="157864"/>
    <lineage>
        <taxon>Eukaryota</taxon>
        <taxon>Metazoa</taxon>
        <taxon>Ecdysozoa</taxon>
        <taxon>Nematoda</taxon>
        <taxon>Chromadorea</taxon>
        <taxon>Rhabditida</taxon>
        <taxon>Tylenchina</taxon>
        <taxon>Tylenchomorpha</taxon>
        <taxon>Tylenchoidea</taxon>
        <taxon>Heteroderidae</taxon>
        <taxon>Heteroderinae</taxon>
        <taxon>Heterodera</taxon>
    </lineage>
</organism>
<dbReference type="AlphaFoldDB" id="A0ABD2KFD6"/>
<gene>
    <name evidence="2" type="ORF">niasHT_026828</name>
</gene>
<dbReference type="InterPro" id="IPR002083">
    <property type="entry name" value="MATH/TRAF_dom"/>
</dbReference>
<name>A0ABD2KFD6_9BILA</name>
<evidence type="ECO:0000259" key="1">
    <source>
        <dbReference type="PROSITE" id="PS50144"/>
    </source>
</evidence>
<feature type="domain" description="MATH" evidence="1">
    <location>
        <begin position="1"/>
        <end position="76"/>
    </location>
</feature>
<dbReference type="Proteomes" id="UP001620626">
    <property type="component" value="Unassembled WGS sequence"/>
</dbReference>
<evidence type="ECO:0000313" key="3">
    <source>
        <dbReference type="Proteomes" id="UP001620626"/>
    </source>
</evidence>
<dbReference type="SUPFAM" id="SSF49599">
    <property type="entry name" value="TRAF domain-like"/>
    <property type="match status" value="1"/>
</dbReference>
<dbReference type="PROSITE" id="PS50144">
    <property type="entry name" value="MATH"/>
    <property type="match status" value="1"/>
</dbReference>
<evidence type="ECO:0000313" key="2">
    <source>
        <dbReference type="EMBL" id="KAL3101642.1"/>
    </source>
</evidence>
<dbReference type="EMBL" id="JBICBT010000770">
    <property type="protein sequence ID" value="KAL3101642.1"/>
    <property type="molecule type" value="Genomic_DNA"/>
</dbReference>
<proteinExistence type="predicted"/>
<dbReference type="InterPro" id="IPR008974">
    <property type="entry name" value="TRAF-like"/>
</dbReference>
<comment type="caution">
    <text evidence="2">The sequence shown here is derived from an EMBL/GenBank/DDBJ whole genome shotgun (WGS) entry which is preliminary data.</text>
</comment>